<gene>
    <name evidence="4" type="ORF">EVG20_g3600</name>
</gene>
<dbReference type="Gene3D" id="1.10.472.80">
    <property type="entry name" value="Ypt/Rab-GAP domain of gyp1p, domain 3"/>
    <property type="match status" value="1"/>
</dbReference>
<dbReference type="Gene3D" id="1.10.8.270">
    <property type="entry name" value="putative rabgap domain of human tbc1 domain family member 14 like domains"/>
    <property type="match status" value="1"/>
</dbReference>
<feature type="compositionally biased region" description="Polar residues" evidence="1">
    <location>
        <begin position="1071"/>
        <end position="1091"/>
    </location>
</feature>
<evidence type="ECO:0000313" key="5">
    <source>
        <dbReference type="Proteomes" id="UP000298327"/>
    </source>
</evidence>
<dbReference type="Proteomes" id="UP000298327">
    <property type="component" value="Unassembled WGS sequence"/>
</dbReference>
<protein>
    <recommendedName>
        <fullName evidence="6">JmjC domain-containing protein</fullName>
    </recommendedName>
</protein>
<dbReference type="InterPro" id="IPR000195">
    <property type="entry name" value="Rab-GAP-TBC_dom"/>
</dbReference>
<dbReference type="Pfam" id="PF00566">
    <property type="entry name" value="RabGAP-TBC"/>
    <property type="match status" value="2"/>
</dbReference>
<reference evidence="4 5" key="1">
    <citation type="submission" date="2019-02" db="EMBL/GenBank/DDBJ databases">
        <title>Genome sequencing of the rare red list fungi Dentipellis fragilis.</title>
        <authorList>
            <person name="Buettner E."/>
            <person name="Kellner H."/>
        </authorList>
    </citation>
    <scope>NUCLEOTIDE SEQUENCE [LARGE SCALE GENOMIC DNA]</scope>
    <source>
        <strain evidence="4 5">DSM 105465</strain>
    </source>
</reference>
<proteinExistence type="predicted"/>
<dbReference type="PROSITE" id="PS50086">
    <property type="entry name" value="TBC_RABGAP"/>
    <property type="match status" value="1"/>
</dbReference>
<dbReference type="OrthoDB" id="27140at2759"/>
<feature type="compositionally biased region" description="Low complexity" evidence="1">
    <location>
        <begin position="1147"/>
        <end position="1156"/>
    </location>
</feature>
<dbReference type="SUPFAM" id="SSF51197">
    <property type="entry name" value="Clavaminate synthase-like"/>
    <property type="match status" value="1"/>
</dbReference>
<evidence type="ECO:0008006" key="6">
    <source>
        <dbReference type="Google" id="ProtNLM"/>
    </source>
</evidence>
<feature type="compositionally biased region" description="Pro residues" evidence="1">
    <location>
        <begin position="1157"/>
        <end position="1168"/>
    </location>
</feature>
<feature type="domain" description="JmjC" evidence="3">
    <location>
        <begin position="215"/>
        <end position="407"/>
    </location>
</feature>
<dbReference type="AlphaFoldDB" id="A0A4Y9Z4R6"/>
<evidence type="ECO:0000256" key="1">
    <source>
        <dbReference type="SAM" id="MobiDB-lite"/>
    </source>
</evidence>
<dbReference type="Gene3D" id="2.60.120.650">
    <property type="entry name" value="Cupin"/>
    <property type="match status" value="1"/>
</dbReference>
<dbReference type="SMART" id="SM00164">
    <property type="entry name" value="TBC"/>
    <property type="match status" value="1"/>
</dbReference>
<feature type="compositionally biased region" description="Pro residues" evidence="1">
    <location>
        <begin position="1055"/>
        <end position="1065"/>
    </location>
</feature>
<dbReference type="SMART" id="SM00558">
    <property type="entry name" value="JmjC"/>
    <property type="match status" value="1"/>
</dbReference>
<dbReference type="STRING" id="205917.A0A4Y9Z4R6"/>
<sequence length="1190" mass="132809">MHTLTRLQKASLALIDPPSRSQATSVLDELIALAHKRMAEQRLNFCWRRLYTDACILRSLADVMSPNPRNDQNAKLCISRLDRSLIVAGAPGEGRYDLLLDLIAKLQSDYLPPRPFDLSAVQTHLPVTSSHPFPVASSFTPIPRLSEPPSLSFFQRHLSQNPFTLSGFALDWPAMTEHPWHSLDYLRTEDWSQEMMDWDEFLDSLESTRSPDRVLYLAQHSLLTQFPALRADIVVPDYVYTCPPAPANYAGYQPPGNEDQLVINAWLGPKGTTSPAHTDPFFNCYAQVVGRKTIWLAPPEATPFMYPYPDSTADVDKRTHNPAANTLEPSMSNTSRVDVFAPSDANYPLFWEHAVPRAMSATLEPGDVLFFPPGWWHALRSEDVSFSVSMWTAYNHLFHSGLSLSKIKDAALGGRLFDTPDDSTGVPGRSITWKIFLTRPQPLHPPPEEPPLAHIYIESNRSARTRYAALLLEKMRAPDGSYEDGFIAPGTDLPPQRAGGAASNLEKNNPLSLHDENPWKEWFAAMELRKTISQDVERTYGGLFEFPDIPYFRSPVVQAQLMNVLFLYSVMHPAIGYRQGMHELLAPLYYALDHDSLSEEDVQAGKIDAELAEMCARRWVAADAWVLFESVMHGAGKWYEWRETPEGVQPAVPGHVHLNAPDGQIRVEPYVAPILRSCNRIQKELLRSVDPVLWEHMHAEGIEPQIYGIRWLRLIFTREFNMHDAMVLWDGLFAVDPSLELAHWICVAMLVRIRNRLIPSDYSAQLTYLLRYPTPPTTVFQPPSTPHHATLLLRQAIALQLSPTPAAGAAIVFENHNLLNVPAEVPEAPAPPPRKMSRPGEAQRRQKNASGSDLPNTGPRRNGHGRQQSSQAGLPEMIAKGLMDRGEALGINKTFMNAVTEIRRNIPDLAANLVRSPPAHSTSFAAYPLLDERPPEERPPWEPRTRFEMERDVSQMSALQKQMGQSVSYIVDTLLQDEGENTPKEELKKIQARKREALESLAYVRDVLLGSVTDIEEERLFGEEEFKRRKQKAEEEIAAARATFQRRPHDGAFISPPPPSQPAPLPAVAHNRSNFQPQAPAQALHSPTRSAFNAPRIDPPKGLASSLSAPTSGAPPVKAPARAPWNYTPSDFSTNRPSGFAVPTLAAPPRASRASPQPMPPSYPPPIPAARQNSRAQKPQGGDQDPLGVL</sequence>
<dbReference type="InterPro" id="IPR041667">
    <property type="entry name" value="Cupin_8"/>
</dbReference>
<dbReference type="PANTHER" id="PTHR12461">
    <property type="entry name" value="HYPOXIA-INDUCIBLE FACTOR 1 ALPHA INHIBITOR-RELATED"/>
    <property type="match status" value="1"/>
</dbReference>
<dbReference type="InterPro" id="IPR003347">
    <property type="entry name" value="JmjC_dom"/>
</dbReference>
<accession>A0A4Y9Z4R6</accession>
<dbReference type="FunFam" id="1.10.472.80:FF:000038">
    <property type="entry name" value="TBC1 domain family member 5"/>
    <property type="match status" value="1"/>
</dbReference>
<dbReference type="InterPro" id="IPR035969">
    <property type="entry name" value="Rab-GAP_TBC_sf"/>
</dbReference>
<feature type="domain" description="Rab-GAP TBC" evidence="2">
    <location>
        <begin position="512"/>
        <end position="736"/>
    </location>
</feature>
<organism evidence="4 5">
    <name type="scientific">Dentipellis fragilis</name>
    <dbReference type="NCBI Taxonomy" id="205917"/>
    <lineage>
        <taxon>Eukaryota</taxon>
        <taxon>Fungi</taxon>
        <taxon>Dikarya</taxon>
        <taxon>Basidiomycota</taxon>
        <taxon>Agaricomycotina</taxon>
        <taxon>Agaricomycetes</taxon>
        <taxon>Russulales</taxon>
        <taxon>Hericiaceae</taxon>
        <taxon>Dentipellis</taxon>
    </lineage>
</organism>
<dbReference type="EMBL" id="SEOQ01000165">
    <property type="protein sequence ID" value="TFY68329.1"/>
    <property type="molecule type" value="Genomic_DNA"/>
</dbReference>
<feature type="compositionally biased region" description="Polar residues" evidence="1">
    <location>
        <begin position="1127"/>
        <end position="1137"/>
    </location>
</feature>
<name>A0A4Y9Z4R6_9AGAM</name>
<comment type="caution">
    <text evidence="4">The sequence shown here is derived from an EMBL/GenBank/DDBJ whole genome shotgun (WGS) entry which is preliminary data.</text>
</comment>
<dbReference type="PROSITE" id="PS51184">
    <property type="entry name" value="JMJC"/>
    <property type="match status" value="1"/>
</dbReference>
<dbReference type="PANTHER" id="PTHR12461:SF94">
    <property type="entry name" value="JMJC DOMAIN-CONTAINING PROTEIN"/>
    <property type="match status" value="1"/>
</dbReference>
<evidence type="ECO:0000259" key="3">
    <source>
        <dbReference type="PROSITE" id="PS51184"/>
    </source>
</evidence>
<dbReference type="Pfam" id="PF13621">
    <property type="entry name" value="Cupin_8"/>
    <property type="match status" value="1"/>
</dbReference>
<evidence type="ECO:0000313" key="4">
    <source>
        <dbReference type="EMBL" id="TFY68329.1"/>
    </source>
</evidence>
<evidence type="ECO:0000259" key="2">
    <source>
        <dbReference type="PROSITE" id="PS50086"/>
    </source>
</evidence>
<feature type="region of interest" description="Disordered" evidence="1">
    <location>
        <begin position="1039"/>
        <end position="1190"/>
    </location>
</feature>
<dbReference type="SUPFAM" id="SSF47923">
    <property type="entry name" value="Ypt/Rab-GAP domain of gyp1p"/>
    <property type="match status" value="2"/>
</dbReference>
<feature type="region of interest" description="Disordered" evidence="1">
    <location>
        <begin position="823"/>
        <end position="873"/>
    </location>
</feature>
<keyword evidence="5" id="KW-1185">Reference proteome</keyword>